<dbReference type="Proteomes" id="UP001596044">
    <property type="component" value="Unassembled WGS sequence"/>
</dbReference>
<evidence type="ECO:0000313" key="1">
    <source>
        <dbReference type="EMBL" id="MFC5452729.1"/>
    </source>
</evidence>
<sequence length="412" mass="45384">MGKVSGQPWKAHEAEADHHGRDVLHLYFMVADSANEGIDVLAGDLAAALQKMIYMLDDRSTGNRKKAALQDEHAFYEAVRGEASLHLVSCGTADLFGITPVTRAAGRMVQLVSDTRSVERLQQRCAELPAATVLAYEHMLNLLAAKPAALRLEWTAPSGEQAAAELSIEELQRACAMINEVTVTEEHFPVKGTLTMLNPAKRTFHMVGEDGQSYKGRLSDSVRQQYGKEREAPMLPVKAEAVMERRTTLQVCVQIKSFADTLIELDTNIGLDVQETYYTMQELYERLDIYLDSDDSDFIPRLAQSLAAYAELAPLLDELAASPPAKGAHGRLEAADLMEALDLLAPGRPISRLVQFSEQLLPAHETGEYHGGSAAQASQRKHSDKLSQYFTAAYANHTRLLKLLVAMIHALE</sequence>
<accession>A0ABW0KHJ8</accession>
<evidence type="ECO:0000313" key="2">
    <source>
        <dbReference type="Proteomes" id="UP001596044"/>
    </source>
</evidence>
<reference evidence="2" key="1">
    <citation type="journal article" date="2019" name="Int. J. Syst. Evol. Microbiol.">
        <title>The Global Catalogue of Microorganisms (GCM) 10K type strain sequencing project: providing services to taxonomists for standard genome sequencing and annotation.</title>
        <authorList>
            <consortium name="The Broad Institute Genomics Platform"/>
            <consortium name="The Broad Institute Genome Sequencing Center for Infectious Disease"/>
            <person name="Wu L."/>
            <person name="Ma J."/>
        </authorList>
    </citation>
    <scope>NUCLEOTIDE SEQUENCE [LARGE SCALE GENOMIC DNA]</scope>
    <source>
        <strain evidence="2">KACC 11904</strain>
    </source>
</reference>
<keyword evidence="2" id="KW-1185">Reference proteome</keyword>
<protein>
    <submittedName>
        <fullName evidence="1">Uncharacterized protein</fullName>
    </submittedName>
</protein>
<organism evidence="1 2">
    <name type="scientific">Paenibacillus aestuarii</name>
    <dbReference type="NCBI Taxonomy" id="516965"/>
    <lineage>
        <taxon>Bacteria</taxon>
        <taxon>Bacillati</taxon>
        <taxon>Bacillota</taxon>
        <taxon>Bacilli</taxon>
        <taxon>Bacillales</taxon>
        <taxon>Paenibacillaceae</taxon>
        <taxon>Paenibacillus</taxon>
    </lineage>
</organism>
<proteinExistence type="predicted"/>
<comment type="caution">
    <text evidence="1">The sequence shown here is derived from an EMBL/GenBank/DDBJ whole genome shotgun (WGS) entry which is preliminary data.</text>
</comment>
<gene>
    <name evidence="1" type="ORF">ACFPOG_31470</name>
</gene>
<dbReference type="EMBL" id="JBHSMJ010000063">
    <property type="protein sequence ID" value="MFC5452729.1"/>
    <property type="molecule type" value="Genomic_DNA"/>
</dbReference>
<name>A0ABW0KHJ8_9BACL</name>
<dbReference type="RefSeq" id="WP_270877818.1">
    <property type="nucleotide sequence ID" value="NZ_JAQFVF010000009.1"/>
</dbReference>